<dbReference type="EMBL" id="AECU01000009">
    <property type="protein sequence ID" value="EFQ08412.1"/>
    <property type="molecule type" value="Genomic_DNA"/>
</dbReference>
<sequence>MPTPGWRGLCKATRRFCAETSATLEQGLGKALPNKWQTM</sequence>
<dbReference type="BioCyc" id="FCF748224-HMP:GTSS-3164-MONOMER"/>
<proteinExistence type="predicted"/>
<organism evidence="1 2">
    <name type="scientific">Faecalibacterium cf. prausnitzii KLE1255</name>
    <dbReference type="NCBI Taxonomy" id="748224"/>
    <lineage>
        <taxon>Bacteria</taxon>
        <taxon>Bacillati</taxon>
        <taxon>Bacillota</taxon>
        <taxon>Clostridia</taxon>
        <taxon>Eubacteriales</taxon>
        <taxon>Oscillospiraceae</taxon>
        <taxon>Faecalibacterium</taxon>
    </lineage>
</organism>
<dbReference type="STRING" id="748224.HMPREF9436_00053"/>
<reference evidence="1 2" key="1">
    <citation type="submission" date="2010-08" db="EMBL/GenBank/DDBJ databases">
        <authorList>
            <person name="Weinstock G."/>
            <person name="Sodergren E."/>
            <person name="Clifton S."/>
            <person name="Fulton L."/>
            <person name="Fulton B."/>
            <person name="Courtney L."/>
            <person name="Fronick C."/>
            <person name="Harrison M."/>
            <person name="Strong C."/>
            <person name="Farmer C."/>
            <person name="Delahaunty K."/>
            <person name="Markovic C."/>
            <person name="Hall O."/>
            <person name="Minx P."/>
            <person name="Tomlinson C."/>
            <person name="Mitreva M."/>
            <person name="Hou S."/>
            <person name="Chen J."/>
            <person name="Wollam A."/>
            <person name="Pepin K.H."/>
            <person name="Johnson M."/>
            <person name="Bhonagiri V."/>
            <person name="Zhang X."/>
            <person name="Suruliraj S."/>
            <person name="Warren W."/>
            <person name="Chinwalla A."/>
            <person name="Mardis E.R."/>
            <person name="Wilson R.K."/>
        </authorList>
    </citation>
    <scope>NUCLEOTIDE SEQUENCE [LARGE SCALE GENOMIC DNA]</scope>
    <source>
        <strain evidence="1 2">KLE1255</strain>
    </source>
</reference>
<protein>
    <submittedName>
        <fullName evidence="1">Uncharacterized protein</fullName>
    </submittedName>
</protein>
<comment type="caution">
    <text evidence="1">The sequence shown here is derived from an EMBL/GenBank/DDBJ whole genome shotgun (WGS) entry which is preliminary data.</text>
</comment>
<evidence type="ECO:0000313" key="1">
    <source>
        <dbReference type="EMBL" id="EFQ08412.1"/>
    </source>
</evidence>
<dbReference type="Proteomes" id="UP000006028">
    <property type="component" value="Unassembled WGS sequence"/>
</dbReference>
<name>E2ZEH8_9FIRM</name>
<gene>
    <name evidence="1" type="ORF">HMPREF9436_00053</name>
</gene>
<evidence type="ECO:0000313" key="2">
    <source>
        <dbReference type="Proteomes" id="UP000006028"/>
    </source>
</evidence>
<accession>E2ZEH8</accession>
<dbReference type="HOGENOM" id="CLU_3310039_0_0_9"/>
<dbReference type="AlphaFoldDB" id="E2ZEH8"/>